<dbReference type="PANTHER" id="PTHR31069:SF32">
    <property type="entry name" value="ARGININE METABOLISM REGULATION PROTEIN II"/>
    <property type="match status" value="1"/>
</dbReference>
<evidence type="ECO:0000313" key="7">
    <source>
        <dbReference type="Proteomes" id="UP000193642"/>
    </source>
</evidence>
<accession>A0A1Y2BVB2</accession>
<dbReference type="CDD" id="cd00067">
    <property type="entry name" value="GAL4"/>
    <property type="match status" value="1"/>
</dbReference>
<name>A0A1Y2BVB2_9FUNG</name>
<proteinExistence type="predicted"/>
<keyword evidence="2" id="KW-0238">DNA-binding</keyword>
<reference evidence="6 7" key="1">
    <citation type="submission" date="2016-07" db="EMBL/GenBank/DDBJ databases">
        <title>Pervasive Adenine N6-methylation of Active Genes in Fungi.</title>
        <authorList>
            <consortium name="DOE Joint Genome Institute"/>
            <person name="Mondo S.J."/>
            <person name="Dannebaum R.O."/>
            <person name="Kuo R.C."/>
            <person name="Labutti K."/>
            <person name="Haridas S."/>
            <person name="Kuo A."/>
            <person name="Salamov A."/>
            <person name="Ahrendt S.R."/>
            <person name="Lipzen A."/>
            <person name="Sullivan W."/>
            <person name="Andreopoulos W.B."/>
            <person name="Clum A."/>
            <person name="Lindquist E."/>
            <person name="Daum C."/>
            <person name="Ramamoorthy G.K."/>
            <person name="Gryganskyi A."/>
            <person name="Culley D."/>
            <person name="Magnuson J.K."/>
            <person name="James T.Y."/>
            <person name="O'Malley M.A."/>
            <person name="Stajich J.E."/>
            <person name="Spatafora J.W."/>
            <person name="Visel A."/>
            <person name="Grigoriev I.V."/>
        </authorList>
    </citation>
    <scope>NUCLEOTIDE SEQUENCE [LARGE SCALE GENOMIC DNA]</scope>
    <source>
        <strain evidence="6 7">JEL800</strain>
    </source>
</reference>
<dbReference type="SMART" id="SM00066">
    <property type="entry name" value="GAL4"/>
    <property type="match status" value="1"/>
</dbReference>
<dbReference type="PROSITE" id="PS50048">
    <property type="entry name" value="ZN2_CY6_FUNGAL_2"/>
    <property type="match status" value="1"/>
</dbReference>
<dbReference type="AlphaFoldDB" id="A0A1Y2BVB2"/>
<keyword evidence="1" id="KW-0805">Transcription regulation</keyword>
<dbReference type="Gene3D" id="4.10.240.10">
    <property type="entry name" value="Zn(2)-C6 fungal-type DNA-binding domain"/>
    <property type="match status" value="1"/>
</dbReference>
<dbReference type="GO" id="GO:0003677">
    <property type="term" value="F:DNA binding"/>
    <property type="evidence" value="ECO:0007669"/>
    <property type="project" value="UniProtKB-KW"/>
</dbReference>
<evidence type="ECO:0000259" key="5">
    <source>
        <dbReference type="PROSITE" id="PS50048"/>
    </source>
</evidence>
<gene>
    <name evidence="6" type="ORF">BCR33DRAFT_853995</name>
</gene>
<feature type="domain" description="Zn(2)-C6 fungal-type" evidence="5">
    <location>
        <begin position="127"/>
        <end position="156"/>
    </location>
</feature>
<dbReference type="InterPro" id="IPR036864">
    <property type="entry name" value="Zn2-C6_fun-type_DNA-bd_sf"/>
</dbReference>
<evidence type="ECO:0000256" key="1">
    <source>
        <dbReference type="ARBA" id="ARBA00023015"/>
    </source>
</evidence>
<organism evidence="6 7">
    <name type="scientific">Rhizoclosmatium globosum</name>
    <dbReference type="NCBI Taxonomy" id="329046"/>
    <lineage>
        <taxon>Eukaryota</taxon>
        <taxon>Fungi</taxon>
        <taxon>Fungi incertae sedis</taxon>
        <taxon>Chytridiomycota</taxon>
        <taxon>Chytridiomycota incertae sedis</taxon>
        <taxon>Chytridiomycetes</taxon>
        <taxon>Chytridiales</taxon>
        <taxon>Chytriomycetaceae</taxon>
        <taxon>Rhizoclosmatium</taxon>
    </lineage>
</organism>
<protein>
    <recommendedName>
        <fullName evidence="5">Zn(2)-C6 fungal-type domain-containing protein</fullName>
    </recommendedName>
</protein>
<dbReference type="GO" id="GO:0000981">
    <property type="term" value="F:DNA-binding transcription factor activity, RNA polymerase II-specific"/>
    <property type="evidence" value="ECO:0007669"/>
    <property type="project" value="InterPro"/>
</dbReference>
<dbReference type="InterPro" id="IPR001138">
    <property type="entry name" value="Zn2Cys6_DnaBD"/>
</dbReference>
<keyword evidence="7" id="KW-1185">Reference proteome</keyword>
<dbReference type="InterPro" id="IPR050675">
    <property type="entry name" value="OAF3"/>
</dbReference>
<sequence>MSQFRIQRHDTKALRRINIYLIRIMTVLEIVENVDNHDLGIEAWSQFSSPNEIFLVLTLSYRYSGKMVDLSQTQNDERGRFFVGRAQSSSKIRLTFNALNLAIMSSSSVLSPSATGSITSRSRRFKSCLLCQTSKKKCDRGEPCLRCKRLGKLCVYHPDQPRSTSPPDVQRNSPPTFTATPTYTPTIGFQPLPTYPDQLSQQHAAAPVAPAVHPEMNLNGSSPRLTNTLAEQQQQQAENATCLHLVRLFSSPDGWICRF</sequence>
<dbReference type="PANTHER" id="PTHR31069">
    <property type="entry name" value="OLEATE-ACTIVATED TRANSCRIPTION FACTOR 1-RELATED"/>
    <property type="match status" value="1"/>
</dbReference>
<keyword evidence="4" id="KW-0539">Nucleus</keyword>
<evidence type="ECO:0000256" key="2">
    <source>
        <dbReference type="ARBA" id="ARBA00023125"/>
    </source>
</evidence>
<keyword evidence="3" id="KW-0804">Transcription</keyword>
<dbReference type="EMBL" id="MCGO01000043">
    <property type="protein sequence ID" value="ORY38701.1"/>
    <property type="molecule type" value="Genomic_DNA"/>
</dbReference>
<comment type="caution">
    <text evidence="6">The sequence shown here is derived from an EMBL/GenBank/DDBJ whole genome shotgun (WGS) entry which is preliminary data.</text>
</comment>
<dbReference type="SUPFAM" id="SSF57701">
    <property type="entry name" value="Zn2/Cys6 DNA-binding domain"/>
    <property type="match status" value="1"/>
</dbReference>
<dbReference type="GO" id="GO:0008270">
    <property type="term" value="F:zinc ion binding"/>
    <property type="evidence" value="ECO:0007669"/>
    <property type="project" value="InterPro"/>
</dbReference>
<dbReference type="Pfam" id="PF00172">
    <property type="entry name" value="Zn_clus"/>
    <property type="match status" value="1"/>
</dbReference>
<evidence type="ECO:0000256" key="3">
    <source>
        <dbReference type="ARBA" id="ARBA00023163"/>
    </source>
</evidence>
<dbReference type="Proteomes" id="UP000193642">
    <property type="component" value="Unassembled WGS sequence"/>
</dbReference>
<evidence type="ECO:0000256" key="4">
    <source>
        <dbReference type="ARBA" id="ARBA00023242"/>
    </source>
</evidence>
<evidence type="ECO:0000313" key="6">
    <source>
        <dbReference type="EMBL" id="ORY38701.1"/>
    </source>
</evidence>
<dbReference type="OrthoDB" id="2161042at2759"/>